<dbReference type="PROSITE" id="PS51864">
    <property type="entry name" value="ASTACIN"/>
    <property type="match status" value="3"/>
</dbReference>
<dbReference type="Pfam" id="PF22486">
    <property type="entry name" value="MATH_2"/>
    <property type="match status" value="4"/>
</dbReference>
<sequence length="2230" mass="255018">MSVCSAADYGWKRMMSVSGINVSDHTLGKEQNGTSFFMHFSTEGRNKGDTARIESKIMSPKRDCKVQCLQFYYYHSGHESDQLNIWIREYQNEADSRGTLRIMDQITGPPGNYWKLHHVPLNANKTFQVVFEARKGAGNSSGGFSLDDINISETECPHTWQIRDFKNVLNNSVSDTVMYSPLYYSSEGYRFQAGLEVYENYFLINVRLVSGAYDEQLQWPCPWRQITIQMLDQNPHIQKRMSSEKSITTDPALASSNASYYWDSPRKGGNQVVIGNESVFVGNWTPSYYVIRDDLTRREFIKGDISGLLQNQSLSCPKVTAKNFNVTADVSAQQGPCAPRPQITSTTATTTTRTTTKSGTTEGCRLRCRVHGSHDVRLNHDMKRIDMVGMTRRDMMWDCVKMHLCAFLLLSSGLALCFASPVPPPDIVGINGEWKGIPDINRGLNLREGDIMMPEQRSAILGNQYRWNITIPYELSVNLSLNYKGVILRAFEQFKLKSCIDFEPRAAEDISYISVESRDGCWSYVGRTSPGAQTLSIGDGCGFKAIVEHEFLHALGFWHEQSRYDRDDYVTINYENVIPGYKHNFNKYSENVSTTQDTPYDYYSVMHYDKNAFSNGNGSTIITKRPEFQDVIGQQLDMSEYDVIELNKLYKCNLSVSFLDHCSFDDESLCQMSVCSAADYGWKRVTSVSGINVTDHTYLGKEQNGTSFFMHFSTEGRNEGGTARMESKTMTPKRDCKVQCLQFYYYHSGHESDQLNIWIREYQNETDSRGTLTLMDQITGPPGNYWKLHHVPLNANKTFQVVFEARKGAGNSSGGFSLDDINISETECPHTWQIRDFEKVLNNTEFGTWIYSPLYYSSDGYGFQAGLIVYQNYLSIYVRLVSGAYDDQLQWPCPWRQITFQMFDQNPHIQKCMSSEKSFTTDPTLVSSYGSNYWDNPQNTGTRVVIGNETVYVGIFWGYKYAIMKDDLTRREFIKGGDIIIFFTMQDISGLHQNHSLPCPKVTVKNFNVTSDASAPCAPRVFPTPQMTSTTTTTTTTRTTTRTTTNTPTTPGTTKNECVDIFCNSSTKTASSLIILVYIYCELNSLVVLGLNLREGDIMMPNQRSAILGNRWNIPVPYELNVNLSVNYKGVILRAFEQFRLKTCIDFKPRAAGDISYISVESREGCWSYVGRTSPGAQTLSIGNGCGFKAIVEHEFLHALGFWHEQSRYDRDDYVMHEHNFNKYSVNQTTTQDTPYDFSSVMHYHKNAFSNGNGSTIITKRPEFQDVIGQRLDMSEYDVIELNKLYKCNSSISFLDHCSFDDESLCQMSNYSAADYGWQKVKSVSGINVTDHTYLGKEQNKRDFRMEDKLYTIGTSFFMHFSTKGRNEGYTARMESKTMTPKRDCKVQCLQFYYYHSGHESDQLNIWIREYQNETDSRGTLRIMDQITGPPGNYWKLHHVPLNANKTFKVVFEARKGAGNCSGGFSLDDINISETKCPHTWQIRDFKKILDNSVSNTVMYSPLYYSSDGYRFQAGLRVYQTYFSIYVRLISGAYDDQLQWPCPWRQITFQMFDQNPHIQKRMSSEKSFTTDPTLVSSDGRKQWDNPRNTGTKAVIGNETVYVGIFGGYEYSVMKEDLTRREFIKGGDIIFLFSMQGINEEWKDIPDVNKGLNLREGDIKMPNRRNAILGNRWNIPVPYELSVNLSVNYKGVILRAFEQFRLKSCIDFKPRAAGDISYVSVESRDGCWSYIGRAFTGRQTLSIGNGCGFKAIVEHSIFSGYEHNFNKYSENQTTTQDTPYDYYSVMHYDKNAFSNGNGSTIITKRPEFQDVIGPRLDMSEYDVIELNKLYKCNSSISFLDHCSFNDESLCQMSVCSAADYGWKRVKSVSGINVTDHTYLGKEQNGTSFFMHFSTEGKNKGDAARMESKTMTPKRDCKVQCLQFYYYHSGHESDQLKIWIREYQNETDSKGTLRLMDQITGPPGNYWKLHHVPLNANKTFQVVFEARKGAGNSSGGFSLDDINISETECPHTWQIRDFKKVLNNSEFGTVMYSPLYYSSEGYRFQAALWVWRKNLYIFFHLVSGVYDDQLQWPCPWRQITFQMLDQNPHIQKRMSFEQSFTTDPDWASSNVSYYWDNPRKGGNQVVIGNESVFVGTWIYSFYVMKEDHTRREFIKGGDIIFLFSMQDISELLQKDSLPCPELTVKNFSVTPDASAQQGPCVPREYVDICCNSGAKMASSLIILMVCFLLLVS</sequence>
<dbReference type="Gene3D" id="2.60.210.10">
    <property type="entry name" value="Apoptosis, Tumor Necrosis Factor Receptor Associated Protein 2, Chain A"/>
    <property type="match status" value="4"/>
</dbReference>
<dbReference type="Gene3D" id="3.40.390.10">
    <property type="entry name" value="Collagenase (Catalytic Domain)"/>
    <property type="match status" value="4"/>
</dbReference>
<dbReference type="InterPro" id="IPR000998">
    <property type="entry name" value="MAM_dom"/>
</dbReference>
<keyword evidence="7" id="KW-1185">Reference proteome</keyword>
<feature type="region of interest" description="Disordered" evidence="3">
    <location>
        <begin position="1560"/>
        <end position="1589"/>
    </location>
</feature>
<feature type="active site" evidence="1">
    <location>
        <position position="1195"/>
    </location>
</feature>
<keyword evidence="1 2" id="KW-0862">Zinc</keyword>
<dbReference type="PROSITE" id="PS50060">
    <property type="entry name" value="MAM_2"/>
    <property type="match status" value="4"/>
</dbReference>
<feature type="domain" description="MAM" evidence="4">
    <location>
        <begin position="660"/>
        <end position="830"/>
    </location>
</feature>
<feature type="domain" description="Peptidase M12A" evidence="5">
    <location>
        <begin position="1665"/>
        <end position="1832"/>
    </location>
</feature>
<dbReference type="EC" id="3.4.24.-" evidence="2"/>
<feature type="binding site" evidence="1">
    <location>
        <position position="1198"/>
    </location>
    <ligand>
        <name>Zn(2+)</name>
        <dbReference type="ChEBI" id="CHEBI:29105"/>
        <note>catalytic</note>
    </ligand>
</feature>
<feature type="binding site" evidence="1">
    <location>
        <position position="1204"/>
    </location>
    <ligand>
        <name>Zn(2+)</name>
        <dbReference type="ChEBI" id="CHEBI:29105"/>
        <note>catalytic</note>
    </ligand>
</feature>
<feature type="compositionally biased region" description="Low complexity" evidence="3">
    <location>
        <begin position="1023"/>
        <end position="1051"/>
    </location>
</feature>
<proteinExistence type="predicted"/>
<feature type="binding site" evidence="1">
    <location>
        <position position="549"/>
    </location>
    <ligand>
        <name>Zn(2+)</name>
        <dbReference type="ChEBI" id="CHEBI:29105"/>
        <note>catalytic</note>
    </ligand>
</feature>
<keyword evidence="1 2" id="KW-0645">Protease</keyword>
<evidence type="ECO:0000256" key="2">
    <source>
        <dbReference type="RuleBase" id="RU361183"/>
    </source>
</evidence>
<dbReference type="PRINTS" id="PR00020">
    <property type="entry name" value="MAMDOMAIN"/>
</dbReference>
<comment type="caution">
    <text evidence="6">The sequence shown here is derived from an EMBL/GenBank/DDBJ whole genome shotgun (WGS) entry which is preliminary data.</text>
</comment>
<comment type="cofactor">
    <cofactor evidence="1 2">
        <name>Zn(2+)</name>
        <dbReference type="ChEBI" id="CHEBI:29105"/>
    </cofactor>
    <text evidence="1 2">Binds 1 zinc ion per subunit.</text>
</comment>
<organism evidence="6 7">
    <name type="scientific">Labeo rohita</name>
    <name type="common">Indian major carp</name>
    <name type="synonym">Cyprinus rohita</name>
    <dbReference type="NCBI Taxonomy" id="84645"/>
    <lineage>
        <taxon>Eukaryota</taxon>
        <taxon>Metazoa</taxon>
        <taxon>Chordata</taxon>
        <taxon>Craniata</taxon>
        <taxon>Vertebrata</taxon>
        <taxon>Euteleostomi</taxon>
        <taxon>Actinopterygii</taxon>
        <taxon>Neopterygii</taxon>
        <taxon>Teleostei</taxon>
        <taxon>Ostariophysi</taxon>
        <taxon>Cypriniformes</taxon>
        <taxon>Cyprinidae</taxon>
        <taxon>Labeoninae</taxon>
        <taxon>Labeonini</taxon>
        <taxon>Labeo</taxon>
    </lineage>
</organism>
<feature type="domain" description="MAM" evidence="4">
    <location>
        <begin position="1"/>
        <end position="158"/>
    </location>
</feature>
<protein>
    <recommendedName>
        <fullName evidence="2">Metalloendopeptidase</fullName>
        <ecNumber evidence="2">3.4.24.-</ecNumber>
    </recommendedName>
</protein>
<name>A0ABQ8L2Q5_LABRO</name>
<dbReference type="InterPro" id="IPR002083">
    <property type="entry name" value="MATH/TRAF_dom"/>
</dbReference>
<evidence type="ECO:0000313" key="7">
    <source>
        <dbReference type="Proteomes" id="UP000830375"/>
    </source>
</evidence>
<gene>
    <name evidence="6" type="ORF">H4Q32_026867</name>
</gene>
<dbReference type="PRINTS" id="PR00480">
    <property type="entry name" value="ASTACIN"/>
</dbReference>
<feature type="active site" evidence="1">
    <location>
        <position position="550"/>
    </location>
</feature>
<dbReference type="SUPFAM" id="SSF49899">
    <property type="entry name" value="Concanavalin A-like lectins/glucanases"/>
    <property type="match status" value="4"/>
</dbReference>
<dbReference type="SUPFAM" id="SSF55486">
    <property type="entry name" value="Metalloproteases ('zincins'), catalytic domain"/>
    <property type="match status" value="3"/>
</dbReference>
<dbReference type="InterPro" id="IPR024079">
    <property type="entry name" value="MetalloPept_cat_dom_sf"/>
</dbReference>
<evidence type="ECO:0000313" key="6">
    <source>
        <dbReference type="EMBL" id="KAI2645002.1"/>
    </source>
</evidence>
<feature type="compositionally biased region" description="Polar residues" evidence="3">
    <location>
        <begin position="1565"/>
        <end position="1576"/>
    </location>
</feature>
<dbReference type="InterPro" id="IPR006026">
    <property type="entry name" value="Peptidase_Metallo"/>
</dbReference>
<dbReference type="SMART" id="SM00235">
    <property type="entry name" value="ZnMc"/>
    <property type="match status" value="3"/>
</dbReference>
<feature type="binding site" evidence="1">
    <location>
        <position position="559"/>
    </location>
    <ligand>
        <name>Zn(2+)</name>
        <dbReference type="ChEBI" id="CHEBI:29105"/>
        <note>catalytic</note>
    </ligand>
</feature>
<feature type="binding site" evidence="1">
    <location>
        <position position="553"/>
    </location>
    <ligand>
        <name>Zn(2+)</name>
        <dbReference type="ChEBI" id="CHEBI:29105"/>
        <note>catalytic</note>
    </ligand>
</feature>
<feature type="compositionally biased region" description="Low complexity" evidence="3">
    <location>
        <begin position="344"/>
        <end position="359"/>
    </location>
</feature>
<dbReference type="Proteomes" id="UP000830375">
    <property type="component" value="Unassembled WGS sequence"/>
</dbReference>
<evidence type="ECO:0000259" key="4">
    <source>
        <dbReference type="PROSITE" id="PS50060"/>
    </source>
</evidence>
<feature type="domain" description="Peptidase M12A" evidence="5">
    <location>
        <begin position="1105"/>
        <end position="1289"/>
    </location>
</feature>
<dbReference type="SUPFAM" id="SSF49599">
    <property type="entry name" value="TRAF domain-like"/>
    <property type="match status" value="4"/>
</dbReference>
<dbReference type="CDD" id="cd06263">
    <property type="entry name" value="MAM"/>
    <property type="match status" value="4"/>
</dbReference>
<keyword evidence="1 2" id="KW-0482">Metalloprotease</keyword>
<feature type="domain" description="MAM" evidence="4">
    <location>
        <begin position="1296"/>
        <end position="1479"/>
    </location>
</feature>
<dbReference type="PANTHER" id="PTHR10127:SF903">
    <property type="entry name" value="MEPRIN A SUBUNIT"/>
    <property type="match status" value="1"/>
</dbReference>
<feature type="active site" evidence="1">
    <location>
        <position position="1753"/>
    </location>
</feature>
<dbReference type="Gene3D" id="2.60.120.200">
    <property type="match status" value="4"/>
</dbReference>
<feature type="domain" description="Peptidase M12A" evidence="5">
    <location>
        <begin position="458"/>
        <end position="653"/>
    </location>
</feature>
<feature type="binding site" evidence="1">
    <location>
        <position position="1194"/>
    </location>
    <ligand>
        <name>Zn(2+)</name>
        <dbReference type="ChEBI" id="CHEBI:29105"/>
        <note>catalytic</note>
    </ligand>
</feature>
<dbReference type="PANTHER" id="PTHR10127">
    <property type="entry name" value="DISCOIDIN, CUB, EGF, LAMININ , AND ZINC METALLOPROTEASE DOMAIN CONTAINING"/>
    <property type="match status" value="1"/>
</dbReference>
<evidence type="ECO:0000259" key="5">
    <source>
        <dbReference type="PROSITE" id="PS51864"/>
    </source>
</evidence>
<evidence type="ECO:0000256" key="3">
    <source>
        <dbReference type="SAM" id="MobiDB-lite"/>
    </source>
</evidence>
<accession>A0ABQ8L2Q5</accession>
<evidence type="ECO:0000256" key="1">
    <source>
        <dbReference type="PROSITE-ProRule" id="PRU01211"/>
    </source>
</evidence>
<dbReference type="SMART" id="SM00137">
    <property type="entry name" value="MAM"/>
    <property type="match status" value="4"/>
</dbReference>
<dbReference type="InterPro" id="IPR001506">
    <property type="entry name" value="Peptidase_M12A"/>
</dbReference>
<feature type="domain" description="MAM" evidence="4">
    <location>
        <begin position="1839"/>
        <end position="2009"/>
    </location>
</feature>
<feature type="region of interest" description="Disordered" evidence="3">
    <location>
        <begin position="1020"/>
        <end position="1051"/>
    </location>
</feature>
<comment type="caution">
    <text evidence="1">Lacks conserved residue(s) required for the propagation of feature annotation.</text>
</comment>
<keyword evidence="1 2" id="KW-0479">Metal-binding</keyword>
<dbReference type="InterPro" id="IPR013320">
    <property type="entry name" value="ConA-like_dom_sf"/>
</dbReference>
<keyword evidence="1 2" id="KW-0378">Hydrolase</keyword>
<dbReference type="Pfam" id="PF01400">
    <property type="entry name" value="Astacin"/>
    <property type="match status" value="3"/>
</dbReference>
<reference evidence="6 7" key="1">
    <citation type="submission" date="2022-01" db="EMBL/GenBank/DDBJ databases">
        <title>A high-quality chromosome-level genome assembly of rohu carp, Labeo rohita.</title>
        <authorList>
            <person name="Arick M.A. II"/>
            <person name="Hsu C.-Y."/>
            <person name="Magbanua Z."/>
            <person name="Pechanova O."/>
            <person name="Grover C."/>
            <person name="Miller E."/>
            <person name="Thrash A."/>
            <person name="Ezzel L."/>
            <person name="Alam S."/>
            <person name="Benzie J."/>
            <person name="Hamilton M."/>
            <person name="Karsi A."/>
            <person name="Lawrence M.L."/>
            <person name="Peterson D.G."/>
        </authorList>
    </citation>
    <scope>NUCLEOTIDE SEQUENCE [LARGE SCALE GENOMIC DNA]</scope>
    <source>
        <strain evidence="7">BAU-BD-2019</strain>
        <tissue evidence="6">Blood</tissue>
    </source>
</reference>
<dbReference type="InterPro" id="IPR008974">
    <property type="entry name" value="TRAF-like"/>
</dbReference>
<dbReference type="EMBL" id="JACTAM010002357">
    <property type="protein sequence ID" value="KAI2645002.1"/>
    <property type="molecule type" value="Genomic_DNA"/>
</dbReference>
<feature type="region of interest" description="Disordered" evidence="3">
    <location>
        <begin position="335"/>
        <end position="359"/>
    </location>
</feature>
<dbReference type="Pfam" id="PF00629">
    <property type="entry name" value="MAM"/>
    <property type="match status" value="4"/>
</dbReference>